<dbReference type="PANTHER" id="PTHR30161:SF1">
    <property type="entry name" value="FLAGELLAR BIOSYNTHESIS PROTEIN FLHA-RELATED"/>
    <property type="match status" value="1"/>
</dbReference>
<keyword evidence="7" id="KW-0653">Protein transport</keyword>
<keyword evidence="6 7" id="KW-0472">Membrane</keyword>
<evidence type="ECO:0000256" key="3">
    <source>
        <dbReference type="ARBA" id="ARBA00022475"/>
    </source>
</evidence>
<keyword evidence="7" id="KW-1006">Bacterial flagellum protein export</keyword>
<dbReference type="Proteomes" id="UP001589755">
    <property type="component" value="Unassembled WGS sequence"/>
</dbReference>
<dbReference type="Pfam" id="PF00771">
    <property type="entry name" value="FHIPEP"/>
    <property type="match status" value="1"/>
</dbReference>
<keyword evidence="3 7" id="KW-1003">Cell membrane</keyword>
<feature type="transmembrane region" description="Helical" evidence="7">
    <location>
        <begin position="248"/>
        <end position="266"/>
    </location>
</feature>
<organism evidence="8 9">
    <name type="scientific">Chelativorans intermedius</name>
    <dbReference type="NCBI Taxonomy" id="515947"/>
    <lineage>
        <taxon>Bacteria</taxon>
        <taxon>Pseudomonadati</taxon>
        <taxon>Pseudomonadota</taxon>
        <taxon>Alphaproteobacteria</taxon>
        <taxon>Hyphomicrobiales</taxon>
        <taxon>Phyllobacteriaceae</taxon>
        <taxon>Chelativorans</taxon>
    </lineage>
</organism>
<dbReference type="InterPro" id="IPR042194">
    <property type="entry name" value="FHIPEP_1"/>
</dbReference>
<feature type="transmembrane region" description="Helical" evidence="7">
    <location>
        <begin position="74"/>
        <end position="94"/>
    </location>
</feature>
<feature type="transmembrane region" description="Helical" evidence="7">
    <location>
        <begin position="43"/>
        <end position="62"/>
    </location>
</feature>
<keyword evidence="8" id="KW-0969">Cilium</keyword>
<keyword evidence="7" id="KW-1005">Bacterial flagellum biogenesis</keyword>
<sequence length="695" mass="75912">MALSETFAGTQPRRHGRDIGFAVGIVIILAVLFLPIPPFLIDVGLAFSIAFSVLILMVALWIQRPLDFSSFPTVLLIATMMRLSLNIATTRMILSNGHEGTNAAGHVIGGFSRLVMSGDFVIGLIVFLILIVVNFVVITKGSTRIAEVGARFTLDAIPGKQMSIDADLSAGTIDDKEAQRRRRELEEESAFFGAMDGASKFVRGDAIAGLVITAINIVGGIAIGYSRHGMDLAQASDVFTKLSVGDGLVTQIPALIVSLAAGLLVSKGGTRGSADQAVFGQLGAYPRALFVAAALLATLALMPGLPALPFLALAGVMAGLGYVLPRREKAREEAVAEAERRRKLHAAEEEQNSVKSSLKTAEIELLVGKQLSTRLIASHQELAFRMNKMRKKFAAQYGFVVPEVRLTDDFTIPPKSYRINIHGTVVAEHQLRVGELTVLLGSKPAPDLPGEEVKEPAFGMRAYSVSEMFIEELKSKQLAYADNMSVLLTHLSEVIRNNLPQLLSYKDMKALIDRLDPEYRKLADEICSAHITYPGLQAVLKLLLAERVSIRNLHLIIEAIAEIAPHIRRTEQIVEHVRIRMAQQICGDLSEGGVLKVLRLGNRWDLAFHQALKRDAKGEVREFDIDPRQLEEFGQEASKAIRTHIDAGERFVLVTAPEARPYVRMIVERLFPTLPVLSHVEIAKGVEISVLGSIS</sequence>
<feature type="transmembrane region" description="Helical" evidence="7">
    <location>
        <begin position="207"/>
        <end position="228"/>
    </location>
</feature>
<comment type="caution">
    <text evidence="8">The sequence shown here is derived from an EMBL/GenBank/DDBJ whole genome shotgun (WGS) entry which is preliminary data.</text>
</comment>
<dbReference type="InterPro" id="IPR001712">
    <property type="entry name" value="T3SS_FHIPEP"/>
</dbReference>
<evidence type="ECO:0000313" key="9">
    <source>
        <dbReference type="Proteomes" id="UP001589755"/>
    </source>
</evidence>
<dbReference type="Gene3D" id="1.10.8.540">
    <property type="entry name" value="FHIPEP family, domain 3"/>
    <property type="match status" value="1"/>
</dbReference>
<keyword evidence="7" id="KW-0813">Transport</keyword>
<feature type="transmembrane region" description="Helical" evidence="7">
    <location>
        <begin position="114"/>
        <end position="137"/>
    </location>
</feature>
<evidence type="ECO:0000256" key="7">
    <source>
        <dbReference type="RuleBase" id="RU364093"/>
    </source>
</evidence>
<dbReference type="PRINTS" id="PR00949">
    <property type="entry name" value="TYPE3IMAPROT"/>
</dbReference>
<comment type="similarity">
    <text evidence="2 7">Belongs to the FHIPEP (flagella/HR/invasion proteins export pore) family.</text>
</comment>
<dbReference type="InterPro" id="IPR006301">
    <property type="entry name" value="FlhA"/>
</dbReference>
<reference evidence="8 9" key="1">
    <citation type="submission" date="2024-09" db="EMBL/GenBank/DDBJ databases">
        <authorList>
            <person name="Sun Q."/>
            <person name="Mori K."/>
        </authorList>
    </citation>
    <scope>NUCLEOTIDE SEQUENCE [LARGE SCALE GENOMIC DNA]</scope>
    <source>
        <strain evidence="8 9">CCM 8543</strain>
    </source>
</reference>
<comment type="subcellular location">
    <subcellularLocation>
        <location evidence="1 7">Cell membrane</location>
        <topology evidence="1 7">Multi-pass membrane protein</topology>
    </subcellularLocation>
</comment>
<comment type="function">
    <text evidence="7">Required for formation of the rod structure of the flagellar apparatus. Together with FliI and FliH, may constitute the export apparatus of flagellin.</text>
</comment>
<name>A0ABV6D8T2_9HYPH</name>
<evidence type="ECO:0000256" key="5">
    <source>
        <dbReference type="ARBA" id="ARBA00022989"/>
    </source>
</evidence>
<evidence type="ECO:0000256" key="6">
    <source>
        <dbReference type="ARBA" id="ARBA00023136"/>
    </source>
</evidence>
<dbReference type="Gene3D" id="3.40.30.60">
    <property type="entry name" value="FHIPEP family, domain 1"/>
    <property type="match status" value="1"/>
</dbReference>
<evidence type="ECO:0000256" key="2">
    <source>
        <dbReference type="ARBA" id="ARBA00008835"/>
    </source>
</evidence>
<keyword evidence="9" id="KW-1185">Reference proteome</keyword>
<keyword evidence="8" id="KW-0966">Cell projection</keyword>
<dbReference type="InterPro" id="IPR042196">
    <property type="entry name" value="FHIPEP_4"/>
</dbReference>
<evidence type="ECO:0000313" key="8">
    <source>
        <dbReference type="EMBL" id="MFC0209065.1"/>
    </source>
</evidence>
<dbReference type="PIRSF" id="PIRSF005419">
    <property type="entry name" value="FlhA"/>
    <property type="match status" value="1"/>
</dbReference>
<dbReference type="RefSeq" id="WP_261519384.1">
    <property type="nucleotide sequence ID" value="NZ_JAODNW010000003.1"/>
</dbReference>
<feature type="transmembrane region" description="Helical" evidence="7">
    <location>
        <begin position="19"/>
        <end position="37"/>
    </location>
</feature>
<proteinExistence type="inferred from homology"/>
<protein>
    <recommendedName>
        <fullName evidence="7">Flagellar biosynthesis protein FlhA</fullName>
    </recommendedName>
</protein>
<dbReference type="EMBL" id="JBHLXD010000017">
    <property type="protein sequence ID" value="MFC0209065.1"/>
    <property type="molecule type" value="Genomic_DNA"/>
</dbReference>
<dbReference type="PANTHER" id="PTHR30161">
    <property type="entry name" value="FLAGELLAR EXPORT PROTEIN, MEMBRANE FLHA SUBUNIT-RELATED"/>
    <property type="match status" value="1"/>
</dbReference>
<dbReference type="NCBIfam" id="TIGR01398">
    <property type="entry name" value="FlhA"/>
    <property type="match status" value="1"/>
</dbReference>
<dbReference type="InterPro" id="IPR042193">
    <property type="entry name" value="FHIPEP_3"/>
</dbReference>
<feature type="transmembrane region" description="Helical" evidence="7">
    <location>
        <begin position="278"/>
        <end position="301"/>
    </location>
</feature>
<keyword evidence="8" id="KW-0282">Flagellum</keyword>
<keyword evidence="5 7" id="KW-1133">Transmembrane helix</keyword>
<dbReference type="Gene3D" id="3.40.50.12790">
    <property type="entry name" value="FHIPEP family, domain 4"/>
    <property type="match status" value="1"/>
</dbReference>
<evidence type="ECO:0000256" key="1">
    <source>
        <dbReference type="ARBA" id="ARBA00004651"/>
    </source>
</evidence>
<gene>
    <name evidence="7 8" type="primary">flhA</name>
    <name evidence="8" type="ORF">ACFFJ2_11720</name>
</gene>
<keyword evidence="4 7" id="KW-0812">Transmembrane</keyword>
<accession>A0ABV6D8T2</accession>
<evidence type="ECO:0000256" key="4">
    <source>
        <dbReference type="ARBA" id="ARBA00022692"/>
    </source>
</evidence>